<keyword evidence="4" id="KW-0560">Oxidoreductase</keyword>
<evidence type="ECO:0000256" key="1">
    <source>
        <dbReference type="ARBA" id="ARBA00001974"/>
    </source>
</evidence>
<feature type="domain" description="FAD-binding FR-type" evidence="6">
    <location>
        <begin position="12"/>
        <end position="125"/>
    </location>
</feature>
<organism evidence="7">
    <name type="scientific">Dendroctonus ponderosae</name>
    <name type="common">Mountain pine beetle</name>
    <dbReference type="NCBI Taxonomy" id="77166"/>
    <lineage>
        <taxon>Eukaryota</taxon>
        <taxon>Metazoa</taxon>
        <taxon>Ecdysozoa</taxon>
        <taxon>Arthropoda</taxon>
        <taxon>Hexapoda</taxon>
        <taxon>Insecta</taxon>
        <taxon>Pterygota</taxon>
        <taxon>Neoptera</taxon>
        <taxon>Endopterygota</taxon>
        <taxon>Coleoptera</taxon>
        <taxon>Polyphaga</taxon>
        <taxon>Cucujiformia</taxon>
        <taxon>Curculionidae</taxon>
        <taxon>Scolytinae</taxon>
        <taxon>Dendroctonus</taxon>
    </lineage>
</organism>
<keyword evidence="2 5" id="KW-0285">Flavoprotein</keyword>
<dbReference type="AlphaFoldDB" id="N6UP18"/>
<dbReference type="GO" id="GO:0005739">
    <property type="term" value="C:mitochondrion"/>
    <property type="evidence" value="ECO:0007669"/>
    <property type="project" value="TreeGrafter"/>
</dbReference>
<dbReference type="InterPro" id="IPR008333">
    <property type="entry name" value="Cbr1-like_FAD-bd_dom"/>
</dbReference>
<dbReference type="HOGENOM" id="CLU_1998199_0_0_1"/>
<evidence type="ECO:0000313" key="7">
    <source>
        <dbReference type="EMBL" id="ENN82481.1"/>
    </source>
</evidence>
<evidence type="ECO:0000256" key="4">
    <source>
        <dbReference type="ARBA" id="ARBA00023002"/>
    </source>
</evidence>
<dbReference type="EMBL" id="KB738757">
    <property type="protein sequence ID" value="ENN82481.1"/>
    <property type="molecule type" value="Genomic_DNA"/>
</dbReference>
<sequence>TKGRKVLLEDPQVKYQLPLIEKTDISHDTRNLRFGLPSKDHVLGLPIGQHIHISARINEQMIIRSYTPVSSDDDRRLCGSGRQGLLQEGPPQVPQRGNNDAASAIPSMFGDRPGGSSTPARGRFL</sequence>
<accession>N6UP18</accession>
<gene>
    <name evidence="7" type="ORF">YQE_01144</name>
</gene>
<evidence type="ECO:0000259" key="6">
    <source>
        <dbReference type="PROSITE" id="PS51384"/>
    </source>
</evidence>
<dbReference type="Gene3D" id="2.40.30.10">
    <property type="entry name" value="Translation factors"/>
    <property type="match status" value="1"/>
</dbReference>
<dbReference type="OrthoDB" id="432685at2759"/>
<comment type="cofactor">
    <cofactor evidence="1 5">
        <name>FAD</name>
        <dbReference type="ChEBI" id="CHEBI:57692"/>
    </cofactor>
</comment>
<dbReference type="PANTHER" id="PTHR19370:SF185">
    <property type="entry name" value="NADH-CYTOCHROME B5 REDUCTASE"/>
    <property type="match status" value="1"/>
</dbReference>
<reference evidence="7" key="1">
    <citation type="journal article" date="2013" name="Genome Biol.">
        <title>Draft genome of the mountain pine beetle, Dendroctonus ponderosae Hopkins, a major forest pest.</title>
        <authorList>
            <person name="Keeling C.I."/>
            <person name="Yuen M.M."/>
            <person name="Liao N.Y."/>
            <person name="Docking T.R."/>
            <person name="Chan S.K."/>
            <person name="Taylor G.A."/>
            <person name="Palmquist D.L."/>
            <person name="Jackman S.D."/>
            <person name="Nguyen A."/>
            <person name="Li M."/>
            <person name="Henderson H."/>
            <person name="Janes J.K."/>
            <person name="Zhao Y."/>
            <person name="Pandoh P."/>
            <person name="Moore R."/>
            <person name="Sperling F.A."/>
            <person name="Huber D.P."/>
            <person name="Birol I."/>
            <person name="Jones S.J."/>
            <person name="Bohlmann J."/>
        </authorList>
    </citation>
    <scope>NUCLEOTIDE SEQUENCE</scope>
</reference>
<feature type="binding site" evidence="5">
    <location>
        <position position="64"/>
    </location>
    <ligand>
        <name>FAD</name>
        <dbReference type="ChEBI" id="CHEBI:57692"/>
    </ligand>
</feature>
<keyword evidence="3 5" id="KW-0274">FAD</keyword>
<name>N6UP18_DENPD</name>
<evidence type="ECO:0000256" key="3">
    <source>
        <dbReference type="ARBA" id="ARBA00022827"/>
    </source>
</evidence>
<dbReference type="Pfam" id="PF00970">
    <property type="entry name" value="FAD_binding_6"/>
    <property type="match status" value="1"/>
</dbReference>
<feature type="binding site" evidence="5">
    <location>
        <position position="66"/>
    </location>
    <ligand>
        <name>FAD</name>
        <dbReference type="ChEBI" id="CHEBI:57692"/>
    </ligand>
</feature>
<evidence type="ECO:0000256" key="2">
    <source>
        <dbReference type="ARBA" id="ARBA00022630"/>
    </source>
</evidence>
<dbReference type="InterPro" id="IPR017927">
    <property type="entry name" value="FAD-bd_FR_type"/>
</dbReference>
<feature type="non-terminal residue" evidence="7">
    <location>
        <position position="1"/>
    </location>
</feature>
<evidence type="ECO:0000256" key="5">
    <source>
        <dbReference type="PIRSR" id="PIRSR601834-1"/>
    </source>
</evidence>
<dbReference type="GO" id="GO:0071949">
    <property type="term" value="F:FAD binding"/>
    <property type="evidence" value="ECO:0007669"/>
    <property type="project" value="TreeGrafter"/>
</dbReference>
<dbReference type="PANTHER" id="PTHR19370">
    <property type="entry name" value="NADH-CYTOCHROME B5 REDUCTASE"/>
    <property type="match status" value="1"/>
</dbReference>
<dbReference type="InterPro" id="IPR001834">
    <property type="entry name" value="CBR-like"/>
</dbReference>
<dbReference type="SUPFAM" id="SSF63380">
    <property type="entry name" value="Riboflavin synthase domain-like"/>
    <property type="match status" value="1"/>
</dbReference>
<dbReference type="GO" id="GO:0016491">
    <property type="term" value="F:oxidoreductase activity"/>
    <property type="evidence" value="ECO:0007669"/>
    <property type="project" value="UniProtKB-KW"/>
</dbReference>
<dbReference type="PROSITE" id="PS51384">
    <property type="entry name" value="FAD_FR"/>
    <property type="match status" value="1"/>
</dbReference>
<dbReference type="InterPro" id="IPR017938">
    <property type="entry name" value="Riboflavin_synthase-like_b-brl"/>
</dbReference>
<protein>
    <recommendedName>
        <fullName evidence="6">FAD-binding FR-type domain-containing protein</fullName>
    </recommendedName>
</protein>
<proteinExistence type="predicted"/>